<dbReference type="Pfam" id="PF02597">
    <property type="entry name" value="ThiS"/>
    <property type="match status" value="1"/>
</dbReference>
<name>A0A0G3X799_9SPHN</name>
<evidence type="ECO:0000313" key="2">
    <source>
        <dbReference type="Proteomes" id="UP000037643"/>
    </source>
</evidence>
<dbReference type="SUPFAM" id="SSF54285">
    <property type="entry name" value="MoaD/ThiS"/>
    <property type="match status" value="1"/>
</dbReference>
<protein>
    <submittedName>
        <fullName evidence="1">Molybdopterin synthase sulfur carrier subunit</fullName>
    </submittedName>
</protein>
<dbReference type="InterPro" id="IPR003749">
    <property type="entry name" value="ThiS/MoaD-like"/>
</dbReference>
<dbReference type="KEGG" id="amx:AM2010_1368"/>
<dbReference type="OrthoDB" id="9800712at2"/>
<dbReference type="AlphaFoldDB" id="A0A0G3X799"/>
<dbReference type="CDD" id="cd00754">
    <property type="entry name" value="Ubl_MoaD"/>
    <property type="match status" value="1"/>
</dbReference>
<dbReference type="STRING" id="543877.AM2010_1368"/>
<gene>
    <name evidence="1" type="ORF">AM2010_1368</name>
</gene>
<reference evidence="1 2" key="1">
    <citation type="submission" date="2015-06" db="EMBL/GenBank/DDBJ databases">
        <authorList>
            <person name="Kim K.M."/>
        </authorList>
    </citation>
    <scope>NUCLEOTIDE SEQUENCE [LARGE SCALE GENOMIC DNA]</scope>
    <source>
        <strain evidence="1 2">KCTC 22370</strain>
    </source>
</reference>
<accession>A0A0G3X799</accession>
<proteinExistence type="predicted"/>
<dbReference type="InterPro" id="IPR016155">
    <property type="entry name" value="Mopterin_synth/thiamin_S_b"/>
</dbReference>
<keyword evidence="2" id="KW-1185">Reference proteome</keyword>
<dbReference type="Gene3D" id="3.10.20.30">
    <property type="match status" value="1"/>
</dbReference>
<dbReference type="RefSeq" id="WP_047806447.1">
    <property type="nucleotide sequence ID" value="NZ_CP011805.1"/>
</dbReference>
<dbReference type="PATRIC" id="fig|543877.4.peg.1391"/>
<dbReference type="Proteomes" id="UP000037643">
    <property type="component" value="Chromosome"/>
</dbReference>
<sequence length="84" mass="8698">MKLVFLGKLADLAGRDEYDLAAAGRCDWQGLKAHVAVCGGDLLAEAVAADNVRVARNGTLLDDKSAIEAEDGDEIAFLPPVSGG</sequence>
<organism evidence="1 2">
    <name type="scientific">Pelagerythrobacter marensis</name>
    <dbReference type="NCBI Taxonomy" id="543877"/>
    <lineage>
        <taxon>Bacteria</taxon>
        <taxon>Pseudomonadati</taxon>
        <taxon>Pseudomonadota</taxon>
        <taxon>Alphaproteobacteria</taxon>
        <taxon>Sphingomonadales</taxon>
        <taxon>Erythrobacteraceae</taxon>
        <taxon>Pelagerythrobacter</taxon>
    </lineage>
</organism>
<dbReference type="EMBL" id="CP011805">
    <property type="protein sequence ID" value="AKM07440.1"/>
    <property type="molecule type" value="Genomic_DNA"/>
</dbReference>
<evidence type="ECO:0000313" key="1">
    <source>
        <dbReference type="EMBL" id="AKM07440.1"/>
    </source>
</evidence>
<dbReference type="InterPro" id="IPR012675">
    <property type="entry name" value="Beta-grasp_dom_sf"/>
</dbReference>